<dbReference type="GO" id="GO:0004174">
    <property type="term" value="F:electron-transferring-flavoprotein dehydrogenase activity"/>
    <property type="evidence" value="ECO:0007669"/>
    <property type="project" value="TreeGrafter"/>
</dbReference>
<reference evidence="2" key="1">
    <citation type="submission" date="2021-07" db="EMBL/GenBank/DDBJ databases">
        <title>Elsinoe batatas strain:CRI-CJ2 Genome sequencing and assembly.</title>
        <authorList>
            <person name="Huang L."/>
        </authorList>
    </citation>
    <scope>NUCLEOTIDE SEQUENCE</scope>
    <source>
        <strain evidence="2">CRI-CJ2</strain>
    </source>
</reference>
<dbReference type="PANTHER" id="PTHR43735">
    <property type="entry name" value="APOPTOSIS-INDUCING FACTOR 1"/>
    <property type="match status" value="1"/>
</dbReference>
<dbReference type="InterPro" id="IPR023753">
    <property type="entry name" value="FAD/NAD-binding_dom"/>
</dbReference>
<organism evidence="2 3">
    <name type="scientific">Elsinoe batatas</name>
    <dbReference type="NCBI Taxonomy" id="2601811"/>
    <lineage>
        <taxon>Eukaryota</taxon>
        <taxon>Fungi</taxon>
        <taxon>Dikarya</taxon>
        <taxon>Ascomycota</taxon>
        <taxon>Pezizomycotina</taxon>
        <taxon>Dothideomycetes</taxon>
        <taxon>Dothideomycetidae</taxon>
        <taxon>Myriangiales</taxon>
        <taxon>Elsinoaceae</taxon>
        <taxon>Elsinoe</taxon>
    </lineage>
</organism>
<feature type="domain" description="FAD/NAD(P)-binding" evidence="1">
    <location>
        <begin position="45"/>
        <end position="343"/>
    </location>
</feature>
<dbReference type="Pfam" id="PF07992">
    <property type="entry name" value="Pyr_redox_2"/>
    <property type="match status" value="1"/>
</dbReference>
<gene>
    <name evidence="2" type="ORF">KVT40_001640</name>
</gene>
<dbReference type="InterPro" id="IPR036188">
    <property type="entry name" value="FAD/NAD-bd_sf"/>
</dbReference>
<proteinExistence type="predicted"/>
<evidence type="ECO:0000313" key="2">
    <source>
        <dbReference type="EMBL" id="KAG8630021.1"/>
    </source>
</evidence>
<comment type="caution">
    <text evidence="2">The sequence shown here is derived from an EMBL/GenBank/DDBJ whole genome shotgun (WGS) entry which is preliminary data.</text>
</comment>
<dbReference type="AlphaFoldDB" id="A0A8K0L929"/>
<dbReference type="EMBL" id="JAESVG020000002">
    <property type="protein sequence ID" value="KAG8630021.1"/>
    <property type="molecule type" value="Genomic_DNA"/>
</dbReference>
<dbReference type="Gene3D" id="3.50.50.100">
    <property type="match status" value="1"/>
</dbReference>
<dbReference type="Proteomes" id="UP000809789">
    <property type="component" value="Unassembled WGS sequence"/>
</dbReference>
<dbReference type="PRINTS" id="PR00368">
    <property type="entry name" value="FADPNR"/>
</dbReference>
<dbReference type="OrthoDB" id="202203at2759"/>
<evidence type="ECO:0000259" key="1">
    <source>
        <dbReference type="Pfam" id="PF07992"/>
    </source>
</evidence>
<dbReference type="SUPFAM" id="SSF51905">
    <property type="entry name" value="FAD/NAD(P)-binding domain"/>
    <property type="match status" value="1"/>
</dbReference>
<name>A0A8K0L929_9PEZI</name>
<sequence>MLTGKLRLYYLYLRYYLTQPPKDLWERFRAWLHRKTWRATANPKNVVLLGGSFAGFELSRQLVHRLPSGHRVIMIERNSHFNYTFNFPRYSVLQGHEHKAFLPYTGITDSAPKGIWQHVRGEITDVDSDCVTLTNGQIVPYSYLVVATGATQTPPAKLLASDRKLACEELQVFQESIKLSQRIAVVGAGAVGVEIACDIKYFYPQKQVTLVHSRSAILQRFGPKLQAHALAEVKKLGIEVILNERPKTIPCADELMDRKGRGQSLSFSDGGIVNYDLVIPCTGQSPNSGILSSLAPEAISASTGRLLVHPTLQLSSKEHSSRIFAVGDVAETPGPKMARAALTQVHVVVANLMSLIRGQKPVQEYEPNHEIEGSLHLTLGVENWATWFHPKGGDEVLITGTNGKPDLYIEGAWKYWGARIEEAGV</sequence>
<dbReference type="GO" id="GO:0005737">
    <property type="term" value="C:cytoplasm"/>
    <property type="evidence" value="ECO:0007669"/>
    <property type="project" value="TreeGrafter"/>
</dbReference>
<keyword evidence="3" id="KW-1185">Reference proteome</keyword>
<protein>
    <recommendedName>
        <fullName evidence="1">FAD/NAD(P)-binding domain-containing protein</fullName>
    </recommendedName>
</protein>
<dbReference type="PANTHER" id="PTHR43735:SF5">
    <property type="entry name" value="FAD_NAD(P)-BINDING DOMAIN-CONTAINING PROTEIN"/>
    <property type="match status" value="1"/>
</dbReference>
<evidence type="ECO:0000313" key="3">
    <source>
        <dbReference type="Proteomes" id="UP000809789"/>
    </source>
</evidence>
<accession>A0A8K0L929</accession>
<dbReference type="GO" id="GO:0050660">
    <property type="term" value="F:flavin adenine dinucleotide binding"/>
    <property type="evidence" value="ECO:0007669"/>
    <property type="project" value="TreeGrafter"/>
</dbReference>